<dbReference type="EMBL" id="GL377311">
    <property type="protein sequence ID" value="EFI93385.1"/>
    <property type="molecule type" value="Genomic_DNA"/>
</dbReference>
<feature type="region of interest" description="Disordered" evidence="6">
    <location>
        <begin position="1"/>
        <end position="30"/>
    </location>
</feature>
<dbReference type="KEGG" id="scm:SCHCO_02671581"/>
<reference evidence="8 9" key="1">
    <citation type="journal article" date="2010" name="Nat. Biotechnol.">
        <title>Genome sequence of the model mushroom Schizophyllum commune.</title>
        <authorList>
            <person name="Ohm R.A."/>
            <person name="de Jong J.F."/>
            <person name="Lugones L.G."/>
            <person name="Aerts A."/>
            <person name="Kothe E."/>
            <person name="Stajich J.E."/>
            <person name="de Vries R.P."/>
            <person name="Record E."/>
            <person name="Levasseur A."/>
            <person name="Baker S.E."/>
            <person name="Bartholomew K.A."/>
            <person name="Coutinho P.M."/>
            <person name="Erdmann S."/>
            <person name="Fowler T.J."/>
            <person name="Gathman A.C."/>
            <person name="Lombard V."/>
            <person name="Henrissat B."/>
            <person name="Knabe N."/>
            <person name="Kuees U."/>
            <person name="Lilly W.W."/>
            <person name="Lindquist E."/>
            <person name="Lucas S."/>
            <person name="Magnuson J.K."/>
            <person name="Piumi F."/>
            <person name="Raudaskoski M."/>
            <person name="Salamov A."/>
            <person name="Schmutz J."/>
            <person name="Schwarze F.W.M.R."/>
            <person name="vanKuyk P.A."/>
            <person name="Horton J.S."/>
            <person name="Grigoriev I.V."/>
            <person name="Woesten H.A.B."/>
        </authorList>
    </citation>
    <scope>NUCLEOTIDE SEQUENCE [LARGE SCALE GENOMIC DNA]</scope>
    <source>
        <strain evidence="9">H4-8 / FGSC 9210</strain>
    </source>
</reference>
<keyword evidence="5" id="KW-0175">Coiled coil</keyword>
<dbReference type="GeneID" id="9591778"/>
<name>D8QFC1_SCHCM</name>
<dbReference type="OrthoDB" id="10067217at2759"/>
<dbReference type="eggNOG" id="ENOG502SBYD">
    <property type="taxonomic scope" value="Eukaryota"/>
</dbReference>
<dbReference type="RefSeq" id="XP_003028288.1">
    <property type="nucleotide sequence ID" value="XM_003028242.1"/>
</dbReference>
<gene>
    <name evidence="8" type="ORF">SCHCODRAFT_112558</name>
</gene>
<organism evidence="9">
    <name type="scientific">Schizophyllum commune (strain H4-8 / FGSC 9210)</name>
    <name type="common">Split gill fungus</name>
    <dbReference type="NCBI Taxonomy" id="578458"/>
    <lineage>
        <taxon>Eukaryota</taxon>
        <taxon>Fungi</taxon>
        <taxon>Dikarya</taxon>
        <taxon>Basidiomycota</taxon>
        <taxon>Agaricomycotina</taxon>
        <taxon>Agaricomycetes</taxon>
        <taxon>Agaricomycetidae</taxon>
        <taxon>Agaricales</taxon>
        <taxon>Schizophyllaceae</taxon>
        <taxon>Schizophyllum</taxon>
    </lineage>
</organism>
<dbReference type="InterPro" id="IPR018957">
    <property type="entry name" value="Znf_C3HC4_RING-type"/>
</dbReference>
<evidence type="ECO:0000256" key="1">
    <source>
        <dbReference type="ARBA" id="ARBA00022723"/>
    </source>
</evidence>
<feature type="coiled-coil region" evidence="5">
    <location>
        <begin position="106"/>
        <end position="133"/>
    </location>
</feature>
<feature type="compositionally biased region" description="Low complexity" evidence="6">
    <location>
        <begin position="1"/>
        <end position="19"/>
    </location>
</feature>
<dbReference type="Pfam" id="PF00097">
    <property type="entry name" value="zf-C3HC4"/>
    <property type="match status" value="1"/>
</dbReference>
<feature type="domain" description="RING-type" evidence="7">
    <location>
        <begin position="140"/>
        <end position="183"/>
    </location>
</feature>
<feature type="region of interest" description="Disordered" evidence="6">
    <location>
        <begin position="224"/>
        <end position="266"/>
    </location>
</feature>
<evidence type="ECO:0000256" key="5">
    <source>
        <dbReference type="SAM" id="Coils"/>
    </source>
</evidence>
<feature type="non-terminal residue" evidence="8">
    <location>
        <position position="266"/>
    </location>
</feature>
<dbReference type="InParanoid" id="D8QFC1"/>
<evidence type="ECO:0000256" key="3">
    <source>
        <dbReference type="ARBA" id="ARBA00022833"/>
    </source>
</evidence>
<keyword evidence="3" id="KW-0862">Zinc</keyword>
<evidence type="ECO:0000256" key="6">
    <source>
        <dbReference type="SAM" id="MobiDB-lite"/>
    </source>
</evidence>
<evidence type="ECO:0000313" key="9">
    <source>
        <dbReference type="Proteomes" id="UP000007431"/>
    </source>
</evidence>
<dbReference type="AlphaFoldDB" id="D8QFC1"/>
<dbReference type="PROSITE" id="PS50089">
    <property type="entry name" value="ZF_RING_2"/>
    <property type="match status" value="1"/>
</dbReference>
<evidence type="ECO:0000313" key="8">
    <source>
        <dbReference type="EMBL" id="EFI93385.1"/>
    </source>
</evidence>
<proteinExistence type="predicted"/>
<keyword evidence="9" id="KW-1185">Reference proteome</keyword>
<accession>D8QFC1</accession>
<evidence type="ECO:0000256" key="2">
    <source>
        <dbReference type="ARBA" id="ARBA00022771"/>
    </source>
</evidence>
<dbReference type="InterPro" id="IPR013083">
    <property type="entry name" value="Znf_RING/FYVE/PHD"/>
</dbReference>
<dbReference type="SMART" id="SM00184">
    <property type="entry name" value="RING"/>
    <property type="match status" value="1"/>
</dbReference>
<keyword evidence="2 4" id="KW-0863">Zinc-finger</keyword>
<dbReference type="HOGENOM" id="CLU_1046466_0_0_1"/>
<dbReference type="SUPFAM" id="SSF57850">
    <property type="entry name" value="RING/U-box"/>
    <property type="match status" value="1"/>
</dbReference>
<dbReference type="GO" id="GO:0008270">
    <property type="term" value="F:zinc ion binding"/>
    <property type="evidence" value="ECO:0007669"/>
    <property type="project" value="UniProtKB-KW"/>
</dbReference>
<feature type="compositionally biased region" description="Basic residues" evidence="6">
    <location>
        <begin position="257"/>
        <end position="266"/>
    </location>
</feature>
<evidence type="ECO:0000259" key="7">
    <source>
        <dbReference type="PROSITE" id="PS50089"/>
    </source>
</evidence>
<protein>
    <recommendedName>
        <fullName evidence="7">RING-type domain-containing protein</fullName>
    </recommendedName>
</protein>
<dbReference type="InterPro" id="IPR001841">
    <property type="entry name" value="Znf_RING"/>
</dbReference>
<dbReference type="VEuPathDB" id="FungiDB:SCHCODRAFT_02671581"/>
<sequence>MSGSRRTSRRIAAARADTSPYSAKKSTRPLSINTRARLYAPSLGSSSSSGQAVPEHDIDTDISLVEPGSESHHERICVSEEAPAADIEAGAASSSEASPASEHESLESYKAALAVALAEVKALKTKLSSVNEEKDIALSCNVCFTADSRPRVLLCGHVTCESCLVAMYRHAPLKFLLECPLCQKGISISSARPPILCYQLRDAWALGRGSAPSEAEEFIWPPPQAVASNSASSSDDDDPLLLPPRSPLRTYLDRPGRRGRRNVTFS</sequence>
<keyword evidence="1" id="KW-0479">Metal-binding</keyword>
<dbReference type="Proteomes" id="UP000007431">
    <property type="component" value="Unassembled WGS sequence"/>
</dbReference>
<dbReference type="Gene3D" id="3.30.40.10">
    <property type="entry name" value="Zinc/RING finger domain, C3HC4 (zinc finger)"/>
    <property type="match status" value="1"/>
</dbReference>
<evidence type="ECO:0000256" key="4">
    <source>
        <dbReference type="PROSITE-ProRule" id="PRU00175"/>
    </source>
</evidence>